<gene>
    <name evidence="10" type="primary">guaD</name>
    <name evidence="10" type="ORF">JWV26_00690</name>
</gene>
<evidence type="ECO:0000256" key="1">
    <source>
        <dbReference type="ARBA" id="ARBA00004984"/>
    </source>
</evidence>
<dbReference type="KEGG" id="pty:JWV26_00690"/>
<name>A0ABD7DXQ5_9GAMM</name>
<keyword evidence="6 8" id="KW-0862">Zinc</keyword>
<keyword evidence="5 8" id="KW-0378">Hydrolase</keyword>
<dbReference type="EMBL" id="CP070505">
    <property type="protein sequence ID" value="QSL92917.1"/>
    <property type="molecule type" value="Genomic_DNA"/>
</dbReference>
<comment type="catalytic activity">
    <reaction evidence="8">
        <text>guanine + H2O + H(+) = xanthine + NH4(+)</text>
        <dbReference type="Rhea" id="RHEA:14665"/>
        <dbReference type="ChEBI" id="CHEBI:15377"/>
        <dbReference type="ChEBI" id="CHEBI:15378"/>
        <dbReference type="ChEBI" id="CHEBI:16235"/>
        <dbReference type="ChEBI" id="CHEBI:17712"/>
        <dbReference type="ChEBI" id="CHEBI:28938"/>
        <dbReference type="EC" id="3.5.4.3"/>
    </reaction>
</comment>
<proteinExistence type="inferred from homology"/>
<evidence type="ECO:0000313" key="11">
    <source>
        <dbReference type="Proteomes" id="UP000663658"/>
    </source>
</evidence>
<dbReference type="InterPro" id="IPR006680">
    <property type="entry name" value="Amidohydro-rel"/>
</dbReference>
<evidence type="ECO:0000259" key="9">
    <source>
        <dbReference type="Pfam" id="PF01979"/>
    </source>
</evidence>
<organism evidence="10 11">
    <name type="scientific">Ectopseudomonas toyotomiensis</name>
    <dbReference type="NCBI Taxonomy" id="554344"/>
    <lineage>
        <taxon>Bacteria</taxon>
        <taxon>Pseudomonadati</taxon>
        <taxon>Pseudomonadota</taxon>
        <taxon>Gammaproteobacteria</taxon>
        <taxon>Pseudomonadales</taxon>
        <taxon>Pseudomonadaceae</taxon>
        <taxon>Ectopseudomonas</taxon>
    </lineage>
</organism>
<keyword evidence="4 8" id="KW-0479">Metal-binding</keyword>
<dbReference type="InterPro" id="IPR011059">
    <property type="entry name" value="Metal-dep_hydrolase_composite"/>
</dbReference>
<feature type="domain" description="Amidohydrolase-related" evidence="9">
    <location>
        <begin position="69"/>
        <end position="428"/>
    </location>
</feature>
<protein>
    <recommendedName>
        <fullName evidence="3 7">Guanine deaminase</fullName>
        <shortName evidence="8">Guanase</shortName>
        <ecNumber evidence="3 7">3.5.4.3</ecNumber>
    </recommendedName>
    <alternativeName>
        <fullName evidence="8">Guanine aminohydrolase</fullName>
    </alternativeName>
</protein>
<dbReference type="GO" id="GO:0006147">
    <property type="term" value="P:guanine catabolic process"/>
    <property type="evidence" value="ECO:0007669"/>
    <property type="project" value="UniProtKB-UniRule"/>
</dbReference>
<dbReference type="InterPro" id="IPR051607">
    <property type="entry name" value="Metallo-dep_hydrolases"/>
</dbReference>
<accession>A0ABD7DXQ5</accession>
<dbReference type="RefSeq" id="WP_206418153.1">
    <property type="nucleotide sequence ID" value="NZ_CP070505.1"/>
</dbReference>
<dbReference type="GO" id="GO:0008270">
    <property type="term" value="F:zinc ion binding"/>
    <property type="evidence" value="ECO:0007669"/>
    <property type="project" value="UniProtKB-UniRule"/>
</dbReference>
<evidence type="ECO:0000256" key="5">
    <source>
        <dbReference type="ARBA" id="ARBA00022801"/>
    </source>
</evidence>
<dbReference type="GO" id="GO:0008892">
    <property type="term" value="F:guanine deaminase activity"/>
    <property type="evidence" value="ECO:0007669"/>
    <property type="project" value="UniProtKB-UniRule"/>
</dbReference>
<comment type="pathway">
    <text evidence="1 8">Purine metabolism; guanine degradation; xanthine from guanine: step 1/1.</text>
</comment>
<comment type="function">
    <text evidence="8">Catalyzes the hydrolytic deamination of guanine, producing xanthine and ammonia.</text>
</comment>
<dbReference type="FunFam" id="3.20.20.140:FF:000022">
    <property type="entry name" value="Guanine deaminase"/>
    <property type="match status" value="1"/>
</dbReference>
<dbReference type="Pfam" id="PF01979">
    <property type="entry name" value="Amidohydro_1"/>
    <property type="match status" value="1"/>
</dbReference>
<sequence>MTTNIKAYRAAILHILADPAAVGVEQSYEYFEDGILLIENGKVAQVGAAAELLPKLAGVEIQHHRDALITPGFIDTHIHYPQTGMIASYGEQLLDWLNTYTFPTEQQFEDKAHASDVAAIFLKELLRNGTTTALVFGTVHPQSVDAFFEAAQALNLRMIAGKVLMDRNAPDYLTDTAESGYAESKALIERWHGKGRLHYAVTPRFAPTSTPEQLELAGKLLGEYPDLYMHTHLSENRKEIEWVKELFPERKGYLDVYDHHKLIGPRAVFAHGVHLCDDECKRLAETGSAVAFCPTSNLFLGSGLFDLNKLEAHGVRVGLGTDVGAGTSFSQLQSLNEAYKVMQLQGKKLDPFKSLYLATLGGANALYLDDKLGNFLPGKDADFLVLDYNATPLISYRMQQAKSLEERLFALTMLGDDRAVKETFAAGVSVHQR</sequence>
<dbReference type="InterPro" id="IPR014311">
    <property type="entry name" value="Guanine_deaminase"/>
</dbReference>
<dbReference type="EC" id="3.5.4.3" evidence="3 7"/>
<dbReference type="PANTHER" id="PTHR11271">
    <property type="entry name" value="GUANINE DEAMINASE"/>
    <property type="match status" value="1"/>
</dbReference>
<evidence type="ECO:0000256" key="2">
    <source>
        <dbReference type="ARBA" id="ARBA00006745"/>
    </source>
</evidence>
<dbReference type="AlphaFoldDB" id="A0ABD7DXQ5"/>
<dbReference type="Gene3D" id="3.20.20.140">
    <property type="entry name" value="Metal-dependent hydrolases"/>
    <property type="match status" value="1"/>
</dbReference>
<dbReference type="NCBIfam" id="NF006679">
    <property type="entry name" value="PRK09228.1"/>
    <property type="match status" value="1"/>
</dbReference>
<evidence type="ECO:0000256" key="3">
    <source>
        <dbReference type="ARBA" id="ARBA00012781"/>
    </source>
</evidence>
<reference evidence="10 11" key="1">
    <citation type="submission" date="2021-02" db="EMBL/GenBank/DDBJ databases">
        <title>Whole genome sequencing of Pseudomonas alcaliphila strain SM2.</title>
        <authorList>
            <person name="Alshamsi M.S."/>
            <person name="Sudalaimuthuasari N."/>
            <person name="Kundu B."/>
            <person name="AlMaskari R.S."/>
            <person name="Elmahi Y."/>
            <person name="Mundra S."/>
            <person name="Chandran S."/>
            <person name="Malik S."/>
            <person name="Hazzouri K.M."/>
            <person name="Amiri K.M.A."/>
        </authorList>
    </citation>
    <scope>NUCLEOTIDE SEQUENCE [LARGE SCALE GENOMIC DNA]</scope>
    <source>
        <strain evidence="10 11">SM2</strain>
    </source>
</reference>
<evidence type="ECO:0000256" key="8">
    <source>
        <dbReference type="RuleBase" id="RU366009"/>
    </source>
</evidence>
<dbReference type="PANTHER" id="PTHR11271:SF6">
    <property type="entry name" value="GUANINE DEAMINASE"/>
    <property type="match status" value="1"/>
</dbReference>
<dbReference type="InterPro" id="IPR032466">
    <property type="entry name" value="Metal_Hydrolase"/>
</dbReference>
<dbReference type="Proteomes" id="UP000663658">
    <property type="component" value="Chromosome"/>
</dbReference>
<dbReference type="SUPFAM" id="SSF51338">
    <property type="entry name" value="Composite domain of metallo-dependent hydrolases"/>
    <property type="match status" value="1"/>
</dbReference>
<dbReference type="SUPFAM" id="SSF51556">
    <property type="entry name" value="Metallo-dependent hydrolases"/>
    <property type="match status" value="1"/>
</dbReference>
<dbReference type="CDD" id="cd01303">
    <property type="entry name" value="GDEase"/>
    <property type="match status" value="1"/>
</dbReference>
<evidence type="ECO:0000256" key="4">
    <source>
        <dbReference type="ARBA" id="ARBA00022723"/>
    </source>
</evidence>
<comment type="cofactor">
    <cofactor evidence="8">
        <name>Zn(2+)</name>
        <dbReference type="ChEBI" id="CHEBI:29105"/>
    </cofactor>
    <text evidence="8">Binds 1 zinc ion per subunit.</text>
</comment>
<dbReference type="NCBIfam" id="TIGR02967">
    <property type="entry name" value="guan_deamin"/>
    <property type="match status" value="1"/>
</dbReference>
<evidence type="ECO:0000256" key="7">
    <source>
        <dbReference type="NCBIfam" id="TIGR02967"/>
    </source>
</evidence>
<dbReference type="Gene3D" id="2.30.40.10">
    <property type="entry name" value="Urease, subunit C, domain 1"/>
    <property type="match status" value="1"/>
</dbReference>
<comment type="similarity">
    <text evidence="2 8">Belongs to the metallo-dependent hydrolases superfamily. ATZ/TRZ family.</text>
</comment>
<evidence type="ECO:0000313" key="10">
    <source>
        <dbReference type="EMBL" id="QSL92917.1"/>
    </source>
</evidence>
<evidence type="ECO:0000256" key="6">
    <source>
        <dbReference type="ARBA" id="ARBA00022833"/>
    </source>
</evidence>